<dbReference type="InterPro" id="IPR036412">
    <property type="entry name" value="HAD-like_sf"/>
</dbReference>
<keyword evidence="2" id="KW-1185">Reference proteome</keyword>
<dbReference type="EMBL" id="JAJNBZ010000011">
    <property type="protein sequence ID" value="MCE5170684.1"/>
    <property type="molecule type" value="Genomic_DNA"/>
</dbReference>
<dbReference type="SUPFAM" id="SSF56784">
    <property type="entry name" value="HAD-like"/>
    <property type="match status" value="1"/>
</dbReference>
<proteinExistence type="predicted"/>
<evidence type="ECO:0000313" key="2">
    <source>
        <dbReference type="Proteomes" id="UP001199916"/>
    </source>
</evidence>
<protein>
    <submittedName>
        <fullName evidence="1">Uncharacterized protein</fullName>
    </submittedName>
</protein>
<reference evidence="1 2" key="1">
    <citation type="submission" date="2021-11" db="EMBL/GenBank/DDBJ databases">
        <title>Draft genome sequence of Paenibacillus profundus YoMME, a new Gram-positive bacteria with exoelectrogenic properties.</title>
        <authorList>
            <person name="Hubenova Y."/>
            <person name="Hubenova E."/>
            <person name="Manasiev Y."/>
            <person name="Peykov S."/>
            <person name="Mitov M."/>
        </authorList>
    </citation>
    <scope>NUCLEOTIDE SEQUENCE [LARGE SCALE GENOMIC DNA]</scope>
    <source>
        <strain evidence="1 2">YoMME</strain>
    </source>
</reference>
<evidence type="ECO:0000313" key="1">
    <source>
        <dbReference type="EMBL" id="MCE5170684.1"/>
    </source>
</evidence>
<dbReference type="Proteomes" id="UP001199916">
    <property type="component" value="Unassembled WGS sequence"/>
</dbReference>
<dbReference type="RefSeq" id="WP_233697353.1">
    <property type="nucleotide sequence ID" value="NZ_JAJNBZ010000011.1"/>
</dbReference>
<organism evidence="1 2">
    <name type="scientific">Paenibacillus profundus</name>
    <dbReference type="NCBI Taxonomy" id="1173085"/>
    <lineage>
        <taxon>Bacteria</taxon>
        <taxon>Bacillati</taxon>
        <taxon>Bacillota</taxon>
        <taxon>Bacilli</taxon>
        <taxon>Bacillales</taxon>
        <taxon>Paenibacillaceae</taxon>
        <taxon>Paenibacillus</taxon>
    </lineage>
</organism>
<gene>
    <name evidence="1" type="ORF">LQV63_15325</name>
</gene>
<comment type="caution">
    <text evidence="1">The sequence shown here is derived from an EMBL/GenBank/DDBJ whole genome shotgun (WGS) entry which is preliminary data.</text>
</comment>
<name>A0ABS8YHI1_9BACL</name>
<accession>A0ABS8YHI1</accession>
<sequence>MKNPFYTLLMNLELDRINQKEEWENESLEAFLESAYEYEYLHSRNRIDLIIGDREIDILPSKTMGIKTCLFQDNTPGADYYLSEYKDFLALRSTGWVKAQLLVS</sequence>